<evidence type="ECO:0000259" key="6">
    <source>
        <dbReference type="PROSITE" id="PS50893"/>
    </source>
</evidence>
<dbReference type="CDD" id="cd03214">
    <property type="entry name" value="ABC_Iron-Siderophores_B12_Hemin"/>
    <property type="match status" value="1"/>
</dbReference>
<dbReference type="InterPro" id="IPR003593">
    <property type="entry name" value="AAA+_ATPase"/>
</dbReference>
<dbReference type="RefSeq" id="WP_066753567.1">
    <property type="nucleotide sequence ID" value="NZ_JBHUMB010000005.1"/>
</dbReference>
<keyword evidence="1" id="KW-0813">Transport</keyword>
<dbReference type="Gene3D" id="3.40.50.300">
    <property type="entry name" value="P-loop containing nucleotide triphosphate hydrolases"/>
    <property type="match status" value="1"/>
</dbReference>
<dbReference type="InterPro" id="IPR003439">
    <property type="entry name" value="ABC_transporter-like_ATP-bd"/>
</dbReference>
<dbReference type="Pfam" id="PF00005">
    <property type="entry name" value="ABC_tran"/>
    <property type="match status" value="1"/>
</dbReference>
<dbReference type="SMART" id="SM00382">
    <property type="entry name" value="AAA"/>
    <property type="match status" value="1"/>
</dbReference>
<accession>A0ABW5UAE6</accession>
<evidence type="ECO:0000256" key="2">
    <source>
        <dbReference type="ARBA" id="ARBA00022741"/>
    </source>
</evidence>
<dbReference type="EMBL" id="JBHUMB010000005">
    <property type="protein sequence ID" value="MFD2742121.1"/>
    <property type="molecule type" value="Genomic_DNA"/>
</dbReference>
<dbReference type="PROSITE" id="PS50893">
    <property type="entry name" value="ABC_TRANSPORTER_2"/>
    <property type="match status" value="1"/>
</dbReference>
<proteinExistence type="predicted"/>
<sequence>MKLITIEKLSFCYGKLQILKELDATFMRGEFSVILGRNGSGKSSLFQILAGVQKDYHGCVKINGIERRAIKRQRASDVRIGFMSQFHQTTFPFSVFDVVMTGRASFTHFAPRAEDRQRVETVLKQFNLWVYKDRPYTQLSGGERQLVLLCRVMVQDPDIILLDEPTNHLDLHYQVKVLENLQRLTSEGKTIICIMHDPNLAFLYGERLFLMQNQQLRSLSQLSVLEIHQSLEEAYQVPLASVKHGDRNLIIPRITSNDF</sequence>
<dbReference type="PROSITE" id="PS00211">
    <property type="entry name" value="ABC_TRANSPORTER_1"/>
    <property type="match status" value="1"/>
</dbReference>
<evidence type="ECO:0000313" key="8">
    <source>
        <dbReference type="Proteomes" id="UP001597418"/>
    </source>
</evidence>
<dbReference type="PANTHER" id="PTHR42794">
    <property type="entry name" value="HEMIN IMPORT ATP-BINDING PROTEIN HMUV"/>
    <property type="match status" value="1"/>
</dbReference>
<name>A0ABW5UAE6_9SPHI</name>
<evidence type="ECO:0000256" key="3">
    <source>
        <dbReference type="ARBA" id="ARBA00022840"/>
    </source>
</evidence>
<comment type="function">
    <text evidence="5">Part of the ABC transporter complex HmuTUV involved in hemin import. Responsible for energy coupling to the transport system.</text>
</comment>
<keyword evidence="2" id="KW-0547">Nucleotide-binding</keyword>
<organism evidence="7 8">
    <name type="scientific">Sphingobacterium populi</name>
    <dbReference type="NCBI Taxonomy" id="1812824"/>
    <lineage>
        <taxon>Bacteria</taxon>
        <taxon>Pseudomonadati</taxon>
        <taxon>Bacteroidota</taxon>
        <taxon>Sphingobacteriia</taxon>
        <taxon>Sphingobacteriales</taxon>
        <taxon>Sphingobacteriaceae</taxon>
        <taxon>Sphingobacterium</taxon>
    </lineage>
</organism>
<dbReference type="GO" id="GO:0005524">
    <property type="term" value="F:ATP binding"/>
    <property type="evidence" value="ECO:0007669"/>
    <property type="project" value="UniProtKB-KW"/>
</dbReference>
<evidence type="ECO:0000256" key="1">
    <source>
        <dbReference type="ARBA" id="ARBA00022448"/>
    </source>
</evidence>
<dbReference type="InterPro" id="IPR027417">
    <property type="entry name" value="P-loop_NTPase"/>
</dbReference>
<feature type="domain" description="ABC transporter" evidence="6">
    <location>
        <begin position="1"/>
        <end position="238"/>
    </location>
</feature>
<protein>
    <submittedName>
        <fullName evidence="7">ABC transporter ATP-binding protein</fullName>
    </submittedName>
</protein>
<comment type="caution">
    <text evidence="7">The sequence shown here is derived from an EMBL/GenBank/DDBJ whole genome shotgun (WGS) entry which is preliminary data.</text>
</comment>
<evidence type="ECO:0000256" key="4">
    <source>
        <dbReference type="ARBA" id="ARBA00022967"/>
    </source>
</evidence>
<keyword evidence="4" id="KW-1278">Translocase</keyword>
<keyword evidence="8" id="KW-1185">Reference proteome</keyword>
<dbReference type="InterPro" id="IPR017871">
    <property type="entry name" value="ABC_transporter-like_CS"/>
</dbReference>
<keyword evidence="3 7" id="KW-0067">ATP-binding</keyword>
<evidence type="ECO:0000256" key="5">
    <source>
        <dbReference type="ARBA" id="ARBA00037066"/>
    </source>
</evidence>
<dbReference type="Proteomes" id="UP001597418">
    <property type="component" value="Unassembled WGS sequence"/>
</dbReference>
<dbReference type="PANTHER" id="PTHR42794:SF1">
    <property type="entry name" value="HEMIN IMPORT ATP-BINDING PROTEIN HMUV"/>
    <property type="match status" value="1"/>
</dbReference>
<dbReference type="SUPFAM" id="SSF52540">
    <property type="entry name" value="P-loop containing nucleoside triphosphate hydrolases"/>
    <property type="match status" value="1"/>
</dbReference>
<evidence type="ECO:0000313" key="7">
    <source>
        <dbReference type="EMBL" id="MFD2742121.1"/>
    </source>
</evidence>
<reference evidence="8" key="1">
    <citation type="journal article" date="2019" name="Int. J. Syst. Evol. Microbiol.">
        <title>The Global Catalogue of Microorganisms (GCM) 10K type strain sequencing project: providing services to taxonomists for standard genome sequencing and annotation.</title>
        <authorList>
            <consortium name="The Broad Institute Genomics Platform"/>
            <consortium name="The Broad Institute Genome Sequencing Center for Infectious Disease"/>
            <person name="Wu L."/>
            <person name="Ma J."/>
        </authorList>
    </citation>
    <scope>NUCLEOTIDE SEQUENCE [LARGE SCALE GENOMIC DNA]</scope>
    <source>
        <strain evidence="8">KCTC 42247</strain>
    </source>
</reference>
<gene>
    <name evidence="7" type="ORF">ACFSQ6_01795</name>
</gene>